<gene>
    <name evidence="1" type="ORF">IM816_01060</name>
</gene>
<dbReference type="InterPro" id="IPR005019">
    <property type="entry name" value="Adenine_glyco"/>
</dbReference>
<keyword evidence="2" id="KW-1185">Reference proteome</keyword>
<evidence type="ECO:0000313" key="1">
    <source>
        <dbReference type="EMBL" id="URL58751.1"/>
    </source>
</evidence>
<dbReference type="EMBL" id="CP063231">
    <property type="protein sequence ID" value="URL58751.1"/>
    <property type="molecule type" value="Genomic_DNA"/>
</dbReference>
<name>A0ABY4T1C4_9GAMM</name>
<evidence type="ECO:0000313" key="2">
    <source>
        <dbReference type="Proteomes" id="UP001056681"/>
    </source>
</evidence>
<dbReference type="Proteomes" id="UP001056681">
    <property type="component" value="Chromosome"/>
</dbReference>
<dbReference type="RefSeq" id="WP_250339435.1">
    <property type="nucleotide sequence ID" value="NZ_CP063231.1"/>
</dbReference>
<organism evidence="1 2">
    <name type="scientific">Luteibacter flocculans</name>
    <dbReference type="NCBI Taxonomy" id="2780091"/>
    <lineage>
        <taxon>Bacteria</taxon>
        <taxon>Pseudomonadati</taxon>
        <taxon>Pseudomonadota</taxon>
        <taxon>Gammaproteobacteria</taxon>
        <taxon>Lysobacterales</taxon>
        <taxon>Rhodanobacteraceae</taxon>
        <taxon>Luteibacter</taxon>
    </lineage>
</organism>
<reference evidence="1" key="1">
    <citation type="submission" date="2020-10" db="EMBL/GenBank/DDBJ databases">
        <title>Whole-genome sequence of Luteibacter sp. EIF3.</title>
        <authorList>
            <person name="Friedrich I."/>
            <person name="Hertel R."/>
            <person name="Daniel R."/>
        </authorList>
    </citation>
    <scope>NUCLEOTIDE SEQUENCE</scope>
    <source>
        <strain evidence="1">EIF3</strain>
    </source>
</reference>
<dbReference type="Pfam" id="PF03352">
    <property type="entry name" value="Adenine_glyco"/>
    <property type="match status" value="1"/>
</dbReference>
<sequence>MRCAWAEHSDIERVYHDTEWGVPVYEDHLIFERFSLRAVQAGLAWRTVLVKRESFARAFHGFDIARVAAMGDDELAAVLADRGVIRNRLKINAIRNNARAALRVIDERGSLSAYLWAFVGGTPQVNARRGDEPLPMRSDLSDQLSEALQQRGFRFAGTAICQSLLQSAGLVNDHAVDCFRYR</sequence>
<dbReference type="SUPFAM" id="SSF48150">
    <property type="entry name" value="DNA-glycosylase"/>
    <property type="match status" value="1"/>
</dbReference>
<proteinExistence type="predicted"/>
<dbReference type="InterPro" id="IPR011257">
    <property type="entry name" value="DNA_glycosylase"/>
</dbReference>
<dbReference type="InterPro" id="IPR052891">
    <property type="entry name" value="DNA-3mA_glycosylase"/>
</dbReference>
<dbReference type="Gene3D" id="1.10.340.30">
    <property type="entry name" value="Hypothetical protein, domain 2"/>
    <property type="match status" value="1"/>
</dbReference>
<dbReference type="PANTHER" id="PTHR30037">
    <property type="entry name" value="DNA-3-METHYLADENINE GLYCOSYLASE 1"/>
    <property type="match status" value="1"/>
</dbReference>
<dbReference type="PANTHER" id="PTHR30037:SF4">
    <property type="entry name" value="DNA-3-METHYLADENINE GLYCOSYLASE I"/>
    <property type="match status" value="1"/>
</dbReference>
<protein>
    <submittedName>
        <fullName evidence="1">DNA-3-methyladenine glycosylase I</fullName>
    </submittedName>
</protein>
<accession>A0ABY4T1C4</accession>